<gene>
    <name evidence="1" type="ORF">GGR88_001508</name>
</gene>
<name>A0ABX0XL10_9SPHN</name>
<keyword evidence="2" id="KW-1185">Reference proteome</keyword>
<keyword evidence="1" id="KW-0012">Acyltransferase</keyword>
<comment type="caution">
    <text evidence="1">The sequence shown here is derived from an EMBL/GenBank/DDBJ whole genome shotgun (WGS) entry which is preliminary data.</text>
</comment>
<dbReference type="GO" id="GO:0016746">
    <property type="term" value="F:acyltransferase activity"/>
    <property type="evidence" value="ECO:0007669"/>
    <property type="project" value="UniProtKB-KW"/>
</dbReference>
<dbReference type="PANTHER" id="PTHR36837:SF2">
    <property type="entry name" value="POLY(3-HYDROXYALKANOATE) POLYMERASE SUBUNIT PHAC"/>
    <property type="match status" value="1"/>
</dbReference>
<organism evidence="1 2">
    <name type="scientific">Sphingomonas jejuensis</name>
    <dbReference type="NCBI Taxonomy" id="904715"/>
    <lineage>
        <taxon>Bacteria</taxon>
        <taxon>Pseudomonadati</taxon>
        <taxon>Pseudomonadota</taxon>
        <taxon>Alphaproteobacteria</taxon>
        <taxon>Sphingomonadales</taxon>
        <taxon>Sphingomonadaceae</taxon>
        <taxon>Sphingomonas</taxon>
    </lineage>
</organism>
<proteinExistence type="predicted"/>
<dbReference type="Gene3D" id="3.40.50.1820">
    <property type="entry name" value="alpha/beta hydrolase"/>
    <property type="match status" value="1"/>
</dbReference>
<dbReference type="SUPFAM" id="SSF53474">
    <property type="entry name" value="alpha/beta-Hydrolases"/>
    <property type="match status" value="1"/>
</dbReference>
<reference evidence="1 2" key="1">
    <citation type="submission" date="2020-03" db="EMBL/GenBank/DDBJ databases">
        <title>Genomic Encyclopedia of Type Strains, Phase IV (KMG-IV): sequencing the most valuable type-strain genomes for metagenomic binning, comparative biology and taxonomic classification.</title>
        <authorList>
            <person name="Goeker M."/>
        </authorList>
    </citation>
    <scope>NUCLEOTIDE SEQUENCE [LARGE SCALE GENOMIC DNA]</scope>
    <source>
        <strain evidence="1 2">DSM 27651</strain>
    </source>
</reference>
<accession>A0ABX0XL10</accession>
<sequence>MDGLSNDLFLELSSPAAAAQYGPRPLPLFLQLLQRETAPDPDRRSAAMAGLRRLQTHARPAPMVPAATIVSAGGARLLDYGGEGHPVVFVPSLINPASILDLSPDASLLRWLAGRGVRPLLVDWGQPDDLGLDLAGHVERRLLPLLEGLGAAPTLAGYCLGGTLAIAAAALRPVRALALIATPWDFAGYADGGRDSIDRLWSIGRPAAEAVGRVPMELLQAGFWQLDPAAVVAKYAWFGTAPPGPTIDRFVAVEDWANAGAPLTLPAGRDLFERLFAGNDTARGQWQVGGRPIDPAAIDVPVLNILSTADRITPAAAAAPVGRILRLDLGHVGMIVGSRARAALWEPLADWLSRPHVSD</sequence>
<keyword evidence="1" id="KW-0808">Transferase</keyword>
<protein>
    <submittedName>
        <fullName evidence="1">Polyhydroxyalkanoate synthase</fullName>
        <ecNumber evidence="1">2.3.1.-</ecNumber>
    </submittedName>
</protein>
<dbReference type="EMBL" id="JAATJE010000001">
    <property type="protein sequence ID" value="NJC34034.1"/>
    <property type="molecule type" value="Genomic_DNA"/>
</dbReference>
<dbReference type="PANTHER" id="PTHR36837">
    <property type="entry name" value="POLY(3-HYDROXYALKANOATE) POLYMERASE SUBUNIT PHAC"/>
    <property type="match status" value="1"/>
</dbReference>
<dbReference type="RefSeq" id="WP_167953935.1">
    <property type="nucleotide sequence ID" value="NZ_JAATJE010000001.1"/>
</dbReference>
<dbReference type="Proteomes" id="UP000734218">
    <property type="component" value="Unassembled WGS sequence"/>
</dbReference>
<evidence type="ECO:0000313" key="2">
    <source>
        <dbReference type="Proteomes" id="UP000734218"/>
    </source>
</evidence>
<dbReference type="InterPro" id="IPR029058">
    <property type="entry name" value="AB_hydrolase_fold"/>
</dbReference>
<evidence type="ECO:0000313" key="1">
    <source>
        <dbReference type="EMBL" id="NJC34034.1"/>
    </source>
</evidence>
<dbReference type="InterPro" id="IPR051321">
    <property type="entry name" value="PHA/PHB_synthase"/>
</dbReference>
<dbReference type="EC" id="2.3.1.-" evidence="1"/>